<dbReference type="InterPro" id="IPR046029">
    <property type="entry name" value="DUF5987"/>
</dbReference>
<evidence type="ECO:0000313" key="2">
    <source>
        <dbReference type="Proteomes" id="UP000682416"/>
    </source>
</evidence>
<dbReference type="KEGG" id="nec:KGD82_07405"/>
<dbReference type="Pfam" id="PF19449">
    <property type="entry name" value="DUF5987"/>
    <property type="match status" value="1"/>
</dbReference>
<gene>
    <name evidence="1" type="ORF">KGD82_07405</name>
</gene>
<reference evidence="1" key="1">
    <citation type="submission" date="2021-05" db="EMBL/GenBank/DDBJ databases">
        <authorList>
            <person name="Kaiqin L."/>
            <person name="Jian G."/>
        </authorList>
    </citation>
    <scope>NUCLEOTIDE SEQUENCE</scope>
    <source>
        <strain evidence="1">HDS5</strain>
    </source>
</reference>
<proteinExistence type="predicted"/>
<sequence length="189" mass="20069">MPQGIPDADSVETRTLEAFADTILPGARRTPDDTAIAGRSHDAGAVEAGALELLRTPATGVTSGLGEFVGLLNDHARHHADLCALPLTEEEPPFVQLPFEERTALVRALTSPGHPEKEFWVMLSLFCNMAYDSAAHMSTPVAIANGHPGLTAMGFAAPDPDGLLRFKEYSYGRPLARLHPDTTSSGSPA</sequence>
<protein>
    <submittedName>
        <fullName evidence="1">Regulator</fullName>
    </submittedName>
</protein>
<accession>A0A975QLG0</accession>
<organism evidence="1 2">
    <name type="scientific">Nocardiopsis eucommiae</name>
    <dbReference type="NCBI Taxonomy" id="2831970"/>
    <lineage>
        <taxon>Bacteria</taxon>
        <taxon>Bacillati</taxon>
        <taxon>Actinomycetota</taxon>
        <taxon>Actinomycetes</taxon>
        <taxon>Streptosporangiales</taxon>
        <taxon>Nocardiopsidaceae</taxon>
        <taxon>Nocardiopsis</taxon>
    </lineage>
</organism>
<dbReference type="EMBL" id="CP074402">
    <property type="protein sequence ID" value="QVJ02377.1"/>
    <property type="molecule type" value="Genomic_DNA"/>
</dbReference>
<keyword evidence="2" id="KW-1185">Reference proteome</keyword>
<dbReference type="AlphaFoldDB" id="A0A975QLG0"/>
<evidence type="ECO:0000313" key="1">
    <source>
        <dbReference type="EMBL" id="QVJ02377.1"/>
    </source>
</evidence>
<name>A0A975QLG0_9ACTN</name>
<dbReference type="Proteomes" id="UP000682416">
    <property type="component" value="Chromosome"/>
</dbReference>